<organism evidence="2 3">
    <name type="scientific">Alkalicaulis satelles</name>
    <dbReference type="NCBI Taxonomy" id="2609175"/>
    <lineage>
        <taxon>Bacteria</taxon>
        <taxon>Pseudomonadati</taxon>
        <taxon>Pseudomonadota</taxon>
        <taxon>Alphaproteobacteria</taxon>
        <taxon>Maricaulales</taxon>
        <taxon>Maricaulaceae</taxon>
        <taxon>Alkalicaulis</taxon>
    </lineage>
</organism>
<dbReference type="RefSeq" id="WP_150023969.1">
    <property type="nucleotide sequence ID" value="NZ_VWOJ01000005.1"/>
</dbReference>
<dbReference type="PANTHER" id="PTHR43798:SF33">
    <property type="entry name" value="HYDROLASE, PUTATIVE (AFU_ORTHOLOGUE AFUA_2G14860)-RELATED"/>
    <property type="match status" value="1"/>
</dbReference>
<evidence type="ECO:0000313" key="2">
    <source>
        <dbReference type="EMBL" id="KAA5800950.1"/>
    </source>
</evidence>
<comment type="caution">
    <text evidence="2">The sequence shown here is derived from an EMBL/GenBank/DDBJ whole genome shotgun (WGS) entry which is preliminary data.</text>
</comment>
<accession>A0A5M6ZA19</accession>
<feature type="domain" description="AB hydrolase-1" evidence="1">
    <location>
        <begin position="46"/>
        <end position="294"/>
    </location>
</feature>
<dbReference type="InterPro" id="IPR050266">
    <property type="entry name" value="AB_hydrolase_sf"/>
</dbReference>
<dbReference type="Pfam" id="PF00561">
    <property type="entry name" value="Abhydrolase_1"/>
    <property type="match status" value="1"/>
</dbReference>
<dbReference type="Gene3D" id="3.40.50.1820">
    <property type="entry name" value="alpha/beta hydrolase"/>
    <property type="match status" value="1"/>
</dbReference>
<dbReference type="GO" id="GO:0016020">
    <property type="term" value="C:membrane"/>
    <property type="evidence" value="ECO:0007669"/>
    <property type="project" value="TreeGrafter"/>
</dbReference>
<keyword evidence="2" id="KW-0378">Hydrolase</keyword>
<dbReference type="Proteomes" id="UP000325122">
    <property type="component" value="Unassembled WGS sequence"/>
</dbReference>
<dbReference type="PANTHER" id="PTHR43798">
    <property type="entry name" value="MONOACYLGLYCEROL LIPASE"/>
    <property type="match status" value="1"/>
</dbReference>
<proteinExistence type="predicted"/>
<sequence length="311" mass="34917">MSPSQFPPPQAPLSLEDWRAGGSYFGYRGHQIFQRTGGDWRDEARPVLILIHGFPTASWDWVHQWEALCERFRVAAIDMIGFGFSDKPARYDYSIQDQADLHETWLDRLGVSACHILAHDYGDTVAQELLARVIDRRDKGLAGLEIVSVCFLNGGLFPEQHRATFTQRLLHSPIGPLLSRMMTRKRFETGLCEVFGPDTQPTKETLDAFWALATHGGGMPRIGHKLIRYIAERRATRERWVGALVDSPVPLRVIDGALDPVSGAHMVEHYQKLVPNPDTVLIAHAGHYPQLEAPGEVLDAFLQFQSAMTKA</sequence>
<dbReference type="InterPro" id="IPR000073">
    <property type="entry name" value="AB_hydrolase_1"/>
</dbReference>
<dbReference type="InterPro" id="IPR029058">
    <property type="entry name" value="AB_hydrolase_fold"/>
</dbReference>
<name>A0A5M6ZA19_9PROT</name>
<dbReference type="SUPFAM" id="SSF53474">
    <property type="entry name" value="alpha/beta-Hydrolases"/>
    <property type="match status" value="1"/>
</dbReference>
<protein>
    <submittedName>
        <fullName evidence="2">Alpha/beta hydrolase</fullName>
    </submittedName>
</protein>
<keyword evidence="3" id="KW-1185">Reference proteome</keyword>
<dbReference type="AlphaFoldDB" id="A0A5M6ZA19"/>
<gene>
    <name evidence="2" type="ORF">F1654_12860</name>
</gene>
<dbReference type="GO" id="GO:0046464">
    <property type="term" value="P:acylglycerol catabolic process"/>
    <property type="evidence" value="ECO:0007669"/>
    <property type="project" value="TreeGrafter"/>
</dbReference>
<dbReference type="EMBL" id="VWOJ01000005">
    <property type="protein sequence ID" value="KAA5800950.1"/>
    <property type="molecule type" value="Genomic_DNA"/>
</dbReference>
<reference evidence="2 3" key="1">
    <citation type="submission" date="2019-09" db="EMBL/GenBank/DDBJ databases">
        <authorList>
            <person name="Kevbrin V."/>
            <person name="Grouzdev D.S."/>
        </authorList>
    </citation>
    <scope>NUCLEOTIDE SEQUENCE [LARGE SCALE GENOMIC DNA]</scope>
    <source>
        <strain evidence="2 3">G-192</strain>
    </source>
</reference>
<evidence type="ECO:0000313" key="3">
    <source>
        <dbReference type="Proteomes" id="UP000325122"/>
    </source>
</evidence>
<dbReference type="PRINTS" id="PR00412">
    <property type="entry name" value="EPOXHYDRLASE"/>
</dbReference>
<evidence type="ECO:0000259" key="1">
    <source>
        <dbReference type="Pfam" id="PF00561"/>
    </source>
</evidence>
<dbReference type="GO" id="GO:0047372">
    <property type="term" value="F:monoacylglycerol lipase activity"/>
    <property type="evidence" value="ECO:0007669"/>
    <property type="project" value="TreeGrafter"/>
</dbReference>
<dbReference type="InterPro" id="IPR000639">
    <property type="entry name" value="Epox_hydrolase-like"/>
</dbReference>